<protein>
    <submittedName>
        <fullName evidence="2">Uncharacterized protein</fullName>
    </submittedName>
</protein>
<dbReference type="Proteomes" id="UP000241587">
    <property type="component" value="Unassembled WGS sequence"/>
</dbReference>
<evidence type="ECO:0000313" key="2">
    <source>
        <dbReference type="EMBL" id="PTD06782.1"/>
    </source>
</evidence>
<accession>A0A2T4GTB3</accession>
<evidence type="ECO:0000256" key="1">
    <source>
        <dbReference type="SAM" id="MobiDB-lite"/>
    </source>
</evidence>
<sequence>MVTSHGGSSLLFSERKNTACNRQKKRRDNAKLVTQRKVKKEQAEKKGYQENKQQVQIHQQDTSDKKKCNYDRIET</sequence>
<feature type="compositionally biased region" description="Polar residues" evidence="1">
    <location>
        <begin position="50"/>
        <end position="60"/>
    </location>
</feature>
<proteinExistence type="predicted"/>
<feature type="compositionally biased region" description="Basic and acidic residues" evidence="1">
    <location>
        <begin position="40"/>
        <end position="49"/>
    </location>
</feature>
<feature type="region of interest" description="Disordered" evidence="1">
    <location>
        <begin position="1"/>
        <end position="75"/>
    </location>
</feature>
<name>A0A2T4GTB3_FUSCU</name>
<feature type="compositionally biased region" description="Basic residues" evidence="1">
    <location>
        <begin position="22"/>
        <end position="39"/>
    </location>
</feature>
<dbReference type="EMBL" id="PVEM01000006">
    <property type="protein sequence ID" value="PTD06782.1"/>
    <property type="molecule type" value="Genomic_DNA"/>
</dbReference>
<keyword evidence="3" id="KW-1185">Reference proteome</keyword>
<evidence type="ECO:0000313" key="3">
    <source>
        <dbReference type="Proteomes" id="UP000241587"/>
    </source>
</evidence>
<comment type="caution">
    <text evidence="2">The sequence shown here is derived from an EMBL/GenBank/DDBJ whole genome shotgun (WGS) entry which is preliminary data.</text>
</comment>
<reference evidence="2 3" key="1">
    <citation type="submission" date="2018-02" db="EMBL/GenBank/DDBJ databases">
        <title>Fusarium culmorum secondary metabolites in fungal-bacterial-plant interactions.</title>
        <authorList>
            <person name="Schmidt R."/>
        </authorList>
    </citation>
    <scope>NUCLEOTIDE SEQUENCE [LARGE SCALE GENOMIC DNA]</scope>
    <source>
        <strain evidence="2 3">PV</strain>
    </source>
</reference>
<organism evidence="2 3">
    <name type="scientific">Fusarium culmorum</name>
    <dbReference type="NCBI Taxonomy" id="5516"/>
    <lineage>
        <taxon>Eukaryota</taxon>
        <taxon>Fungi</taxon>
        <taxon>Dikarya</taxon>
        <taxon>Ascomycota</taxon>
        <taxon>Pezizomycotina</taxon>
        <taxon>Sordariomycetes</taxon>
        <taxon>Hypocreomycetidae</taxon>
        <taxon>Hypocreales</taxon>
        <taxon>Nectriaceae</taxon>
        <taxon>Fusarium</taxon>
    </lineage>
</organism>
<feature type="compositionally biased region" description="Basic and acidic residues" evidence="1">
    <location>
        <begin position="61"/>
        <end position="75"/>
    </location>
</feature>
<feature type="compositionally biased region" description="Polar residues" evidence="1">
    <location>
        <begin position="1"/>
        <end position="11"/>
    </location>
</feature>
<dbReference type="AlphaFoldDB" id="A0A2T4GTB3"/>
<gene>
    <name evidence="2" type="ORF">FCULG_00006982</name>
</gene>